<comment type="caution">
    <text evidence="1">The sequence shown here is derived from an EMBL/GenBank/DDBJ whole genome shotgun (WGS) entry which is preliminary data.</text>
</comment>
<dbReference type="EMBL" id="JAGGLU010000008">
    <property type="protein sequence ID" value="MBP2058308.1"/>
    <property type="molecule type" value="Genomic_DNA"/>
</dbReference>
<dbReference type="Proteomes" id="UP001519292">
    <property type="component" value="Unassembled WGS sequence"/>
</dbReference>
<gene>
    <name evidence="1" type="ORF">J2Z60_001487</name>
</gene>
<evidence type="ECO:0000313" key="1">
    <source>
        <dbReference type="EMBL" id="MBP2058308.1"/>
    </source>
</evidence>
<organism evidence="1 2">
    <name type="scientific">Lactobacillus colini</name>
    <dbReference type="NCBI Taxonomy" id="1819254"/>
    <lineage>
        <taxon>Bacteria</taxon>
        <taxon>Bacillati</taxon>
        <taxon>Bacillota</taxon>
        <taxon>Bacilli</taxon>
        <taxon>Lactobacillales</taxon>
        <taxon>Lactobacillaceae</taxon>
        <taxon>Lactobacillus</taxon>
    </lineage>
</organism>
<sequence>MNDKQKRILFILIAILIIVSSLLNTLTGGNSSYNKNYDNVLIHNSHTGIQTLKRRSSFSIEVKRRYNEMRRSHSR</sequence>
<keyword evidence="2" id="KW-1185">Reference proteome</keyword>
<accession>A0ABS4MF62</accession>
<evidence type="ECO:0000313" key="2">
    <source>
        <dbReference type="Proteomes" id="UP001519292"/>
    </source>
</evidence>
<protein>
    <submittedName>
        <fullName evidence="1">Uncharacterized protein</fullName>
    </submittedName>
</protein>
<name>A0ABS4MF62_9LACO</name>
<proteinExistence type="predicted"/>
<reference evidence="1 2" key="1">
    <citation type="submission" date="2021-03" db="EMBL/GenBank/DDBJ databases">
        <title>Genomic Encyclopedia of Type Strains, Phase IV (KMG-IV): sequencing the most valuable type-strain genomes for metagenomic binning, comparative biology and taxonomic classification.</title>
        <authorList>
            <person name="Goeker M."/>
        </authorList>
    </citation>
    <scope>NUCLEOTIDE SEQUENCE [LARGE SCALE GENOMIC DNA]</scope>
    <source>
        <strain evidence="1 2">DSM 101872</strain>
    </source>
</reference>